<dbReference type="SMART" id="SM00369">
    <property type="entry name" value="LRR_TYP"/>
    <property type="match status" value="4"/>
</dbReference>
<gene>
    <name evidence="5" type="primary">CNTRL</name>
</gene>
<keyword evidence="1" id="KW-0433">Leucine-rich repeat</keyword>
<name>A0AAY5L6Z3_ESOLU</name>
<evidence type="ECO:0000256" key="2">
    <source>
        <dbReference type="ARBA" id="ARBA00022737"/>
    </source>
</evidence>
<accession>A0AAY5L6Z3</accession>
<keyword evidence="2" id="KW-0677">Repeat</keyword>
<reference evidence="5" key="2">
    <citation type="submission" date="2025-08" db="UniProtKB">
        <authorList>
            <consortium name="Ensembl"/>
        </authorList>
    </citation>
    <scope>IDENTIFICATION</scope>
</reference>
<reference evidence="5" key="3">
    <citation type="submission" date="2025-09" db="UniProtKB">
        <authorList>
            <consortium name="Ensembl"/>
        </authorList>
    </citation>
    <scope>IDENTIFICATION</scope>
</reference>
<dbReference type="InterPro" id="IPR001611">
    <property type="entry name" value="Leu-rich_rpt"/>
</dbReference>
<dbReference type="GeneTree" id="ENSGT00940000155434"/>
<dbReference type="PROSITE" id="PS51450">
    <property type="entry name" value="LRR"/>
    <property type="match status" value="4"/>
</dbReference>
<dbReference type="PANTHER" id="PTHR45973:SF36">
    <property type="entry name" value="CENTRIOLIN"/>
    <property type="match status" value="1"/>
</dbReference>
<evidence type="ECO:0000256" key="1">
    <source>
        <dbReference type="ARBA" id="ARBA00022614"/>
    </source>
</evidence>
<keyword evidence="3" id="KW-0175">Coiled coil</keyword>
<reference evidence="5 6" key="1">
    <citation type="submission" date="2020-02" db="EMBL/GenBank/DDBJ databases">
        <title>Esox lucius (northern pike) genome, fEsoLuc1, primary haplotype.</title>
        <authorList>
            <person name="Myers G."/>
            <person name="Karagic N."/>
            <person name="Meyer A."/>
            <person name="Pippel M."/>
            <person name="Reichard M."/>
            <person name="Winkler S."/>
            <person name="Tracey A."/>
            <person name="Sims Y."/>
            <person name="Howe K."/>
            <person name="Rhie A."/>
            <person name="Formenti G."/>
            <person name="Durbin R."/>
            <person name="Fedrigo O."/>
            <person name="Jarvis E.D."/>
        </authorList>
    </citation>
    <scope>NUCLEOTIDE SEQUENCE [LARGE SCALE GENOMIC DNA]</scope>
</reference>
<evidence type="ECO:0000256" key="4">
    <source>
        <dbReference type="SAM" id="MobiDB-lite"/>
    </source>
</evidence>
<proteinExistence type="predicted"/>
<organism evidence="5 6">
    <name type="scientific">Esox lucius</name>
    <name type="common">Northern pike</name>
    <dbReference type="NCBI Taxonomy" id="8010"/>
    <lineage>
        <taxon>Eukaryota</taxon>
        <taxon>Metazoa</taxon>
        <taxon>Chordata</taxon>
        <taxon>Craniata</taxon>
        <taxon>Vertebrata</taxon>
        <taxon>Euteleostomi</taxon>
        <taxon>Actinopterygii</taxon>
        <taxon>Neopterygii</taxon>
        <taxon>Teleostei</taxon>
        <taxon>Protacanthopterygii</taxon>
        <taxon>Esociformes</taxon>
        <taxon>Esocidae</taxon>
        <taxon>Esox</taxon>
    </lineage>
</organism>
<feature type="coiled-coil region" evidence="3">
    <location>
        <begin position="437"/>
        <end position="471"/>
    </location>
</feature>
<feature type="region of interest" description="Disordered" evidence="4">
    <location>
        <begin position="1"/>
        <end position="31"/>
    </location>
</feature>
<dbReference type="InterPro" id="IPR003591">
    <property type="entry name" value="Leu-rich_rpt_typical-subtyp"/>
</dbReference>
<feature type="compositionally biased region" description="Polar residues" evidence="4">
    <location>
        <begin position="14"/>
        <end position="26"/>
    </location>
</feature>
<dbReference type="SUPFAM" id="SSF52075">
    <property type="entry name" value="Outer arm dynein light chain 1"/>
    <property type="match status" value="1"/>
</dbReference>
<evidence type="ECO:0000256" key="3">
    <source>
        <dbReference type="SAM" id="Coils"/>
    </source>
</evidence>
<dbReference type="PANTHER" id="PTHR45973">
    <property type="entry name" value="PROTEIN PHOSPHATASE 1 REGULATORY SUBUNIT SDS22-RELATED"/>
    <property type="match status" value="1"/>
</dbReference>
<dbReference type="Pfam" id="PF14580">
    <property type="entry name" value="LRR_9"/>
    <property type="match status" value="1"/>
</dbReference>
<protein>
    <recommendedName>
        <fullName evidence="7">Centriolin</fullName>
    </recommendedName>
</protein>
<dbReference type="Proteomes" id="UP000265140">
    <property type="component" value="Chromosome 13"/>
</dbReference>
<dbReference type="InterPro" id="IPR050576">
    <property type="entry name" value="Cilia_flagella_integrity"/>
</dbReference>
<keyword evidence="6" id="KW-1185">Reference proteome</keyword>
<dbReference type="Ensembl" id="ENSELUT00000090817.1">
    <property type="protein sequence ID" value="ENSELUP00000096924.1"/>
    <property type="gene ID" value="ENSELUG00000009796.3"/>
</dbReference>
<evidence type="ECO:0008006" key="7">
    <source>
        <dbReference type="Google" id="ProtNLM"/>
    </source>
</evidence>
<dbReference type="Gene3D" id="3.80.10.10">
    <property type="entry name" value="Ribonuclease Inhibitor"/>
    <property type="match status" value="2"/>
</dbReference>
<dbReference type="InterPro" id="IPR032675">
    <property type="entry name" value="LRR_dom_sf"/>
</dbReference>
<feature type="coiled-coil region" evidence="3">
    <location>
        <begin position="267"/>
        <end position="308"/>
    </location>
</feature>
<sequence>MKKGVTQRILPRTGTKTSSRTQSLGSPLSGPYILTPSPSRLLPRRITNSELDSNHLLDICDGNEDWLLAETVTNQDERIQGIRYITVDLISKLTKQDNLAFVRSLNLAITKSGEKKFKFIENLEKCERLQVLNISHNVIEKIEKLEKLNKLRELHLCNNRISKIEGLEHMANLQLLNLSSNNIEHVPMWLPKKLRSLRTLNLQQNKISSLQDVSRLKPLKNLIELSVAENPVSNLPHYRLFLVFHLRSLETLDEQPISQEERDQAHQRFHMEEIERLEQDLEFCMAEMDRLQREKAAAVEELERQERLLELQHLKSLQDQQYQTQQKQELDTKTELLKQKTLELTRACQKQYELEQELAFQKIDAKFEPYPYYPDHELEASSSPGESAYIGKAQHKRNLVVLDGTQIHQGASAVHTERDNPRQDLCTASFLDWSLEHNKAEEHLQQLHREIEEAEQQVLRAGEELRLFEDTLSQKKVRDTNLSLLLSTS</sequence>
<evidence type="ECO:0000313" key="6">
    <source>
        <dbReference type="Proteomes" id="UP000265140"/>
    </source>
</evidence>
<dbReference type="AlphaFoldDB" id="A0AAY5L6Z3"/>
<dbReference type="SMART" id="SM00365">
    <property type="entry name" value="LRR_SD22"/>
    <property type="match status" value="4"/>
</dbReference>
<evidence type="ECO:0000313" key="5">
    <source>
        <dbReference type="Ensembl" id="ENSELUP00000096924.1"/>
    </source>
</evidence>